<name>A0A8J5N5E3_HOMAM</name>
<evidence type="ECO:0000313" key="1">
    <source>
        <dbReference type="EMBL" id="KAG7173690.1"/>
    </source>
</evidence>
<comment type="caution">
    <text evidence="1">The sequence shown here is derived from an EMBL/GenBank/DDBJ whole genome shotgun (WGS) entry which is preliminary data.</text>
</comment>
<evidence type="ECO:0000313" key="2">
    <source>
        <dbReference type="Proteomes" id="UP000747542"/>
    </source>
</evidence>
<dbReference type="EMBL" id="JAHLQT010009070">
    <property type="protein sequence ID" value="KAG7173690.1"/>
    <property type="molecule type" value="Genomic_DNA"/>
</dbReference>
<accession>A0A8J5N5E3</accession>
<protein>
    <submittedName>
        <fullName evidence="1">Uncharacterized protein</fullName>
    </submittedName>
</protein>
<reference evidence="1" key="1">
    <citation type="journal article" date="2021" name="Sci. Adv.">
        <title>The American lobster genome reveals insights on longevity, neural, and immune adaptations.</title>
        <authorList>
            <person name="Polinski J.M."/>
            <person name="Zimin A.V."/>
            <person name="Clark K.F."/>
            <person name="Kohn A.B."/>
            <person name="Sadowski N."/>
            <person name="Timp W."/>
            <person name="Ptitsyn A."/>
            <person name="Khanna P."/>
            <person name="Romanova D.Y."/>
            <person name="Williams P."/>
            <person name="Greenwood S.J."/>
            <person name="Moroz L.L."/>
            <person name="Walt D.R."/>
            <person name="Bodnar A.G."/>
        </authorList>
    </citation>
    <scope>NUCLEOTIDE SEQUENCE</scope>
    <source>
        <strain evidence="1">GMGI-L3</strain>
    </source>
</reference>
<sequence length="76" mass="8408">MVTGWTRVARRASGGLTVTFAEWGQAQQIANITEIKGIQLLVQARPEDNLVLGVISHTKIEHLEKEELAELIGDQQ</sequence>
<organism evidence="1 2">
    <name type="scientific">Homarus americanus</name>
    <name type="common">American lobster</name>
    <dbReference type="NCBI Taxonomy" id="6706"/>
    <lineage>
        <taxon>Eukaryota</taxon>
        <taxon>Metazoa</taxon>
        <taxon>Ecdysozoa</taxon>
        <taxon>Arthropoda</taxon>
        <taxon>Crustacea</taxon>
        <taxon>Multicrustacea</taxon>
        <taxon>Malacostraca</taxon>
        <taxon>Eumalacostraca</taxon>
        <taxon>Eucarida</taxon>
        <taxon>Decapoda</taxon>
        <taxon>Pleocyemata</taxon>
        <taxon>Astacidea</taxon>
        <taxon>Nephropoidea</taxon>
        <taxon>Nephropidae</taxon>
        <taxon>Homarus</taxon>
    </lineage>
</organism>
<keyword evidence="2" id="KW-1185">Reference proteome</keyword>
<proteinExistence type="predicted"/>
<gene>
    <name evidence="1" type="ORF">Hamer_G017975</name>
</gene>
<dbReference type="Proteomes" id="UP000747542">
    <property type="component" value="Unassembled WGS sequence"/>
</dbReference>
<dbReference type="AlphaFoldDB" id="A0A8J5N5E3"/>